<evidence type="ECO:0000313" key="2">
    <source>
        <dbReference type="EMBL" id="SEW21581.1"/>
    </source>
</evidence>
<evidence type="ECO:0000256" key="1">
    <source>
        <dbReference type="ARBA" id="ARBA00044755"/>
    </source>
</evidence>
<accession>A0A1I0Q3N2</accession>
<proteinExistence type="inferred from homology"/>
<dbReference type="AlphaFoldDB" id="A0A1I0Q3N2"/>
<dbReference type="PANTHER" id="PTHR35024:SF4">
    <property type="entry name" value="POLYMER-FORMING CYTOSKELETAL PROTEIN"/>
    <property type="match status" value="1"/>
</dbReference>
<sequence length="126" mass="13084">MKITKSKPAETHVMSTISAGTKFTGNLDANAALRIDGELDGDINSTNKLVTGVDSLITGTVKSEEILIGGKIKGMVNATKVILQSTGFVDGDIKAKEIVIEAGGMFNGACEMTQSTPTIALKAKQA</sequence>
<dbReference type="Pfam" id="PF04519">
    <property type="entry name" value="Bactofilin"/>
    <property type="match status" value="1"/>
</dbReference>
<dbReference type="OrthoDB" id="5432602at2"/>
<protein>
    <submittedName>
        <fullName evidence="2">Protein CcmA, bactofilin family</fullName>
    </submittedName>
</protein>
<evidence type="ECO:0000313" key="3">
    <source>
        <dbReference type="Proteomes" id="UP000199437"/>
    </source>
</evidence>
<keyword evidence="3" id="KW-1185">Reference proteome</keyword>
<gene>
    <name evidence="2" type="ORF">SAMN05216290_1986</name>
</gene>
<dbReference type="Proteomes" id="UP000199437">
    <property type="component" value="Unassembled WGS sequence"/>
</dbReference>
<dbReference type="InterPro" id="IPR007607">
    <property type="entry name" value="BacA/B"/>
</dbReference>
<comment type="similarity">
    <text evidence="1">Belongs to the bactofilin family.</text>
</comment>
<name>A0A1I0Q3N2_9BACT</name>
<organism evidence="2 3">
    <name type="scientific">Roseivirga pacifica</name>
    <dbReference type="NCBI Taxonomy" id="1267423"/>
    <lineage>
        <taxon>Bacteria</taxon>
        <taxon>Pseudomonadati</taxon>
        <taxon>Bacteroidota</taxon>
        <taxon>Cytophagia</taxon>
        <taxon>Cytophagales</taxon>
        <taxon>Roseivirgaceae</taxon>
        <taxon>Roseivirga</taxon>
    </lineage>
</organism>
<dbReference type="RefSeq" id="WP_090258428.1">
    <property type="nucleotide sequence ID" value="NZ_FOIR01000002.1"/>
</dbReference>
<dbReference type="GeneID" id="99986700"/>
<reference evidence="3" key="1">
    <citation type="submission" date="2016-10" db="EMBL/GenBank/DDBJ databases">
        <authorList>
            <person name="Varghese N."/>
            <person name="Submissions S."/>
        </authorList>
    </citation>
    <scope>NUCLEOTIDE SEQUENCE [LARGE SCALE GENOMIC DNA]</scope>
    <source>
        <strain evidence="3">CGMCC 1.12402</strain>
    </source>
</reference>
<dbReference type="EMBL" id="FOIR01000002">
    <property type="protein sequence ID" value="SEW21581.1"/>
    <property type="molecule type" value="Genomic_DNA"/>
</dbReference>
<dbReference type="PANTHER" id="PTHR35024">
    <property type="entry name" value="HYPOTHETICAL CYTOSOLIC PROTEIN"/>
    <property type="match status" value="1"/>
</dbReference>
<dbReference type="STRING" id="1267423.SAMN05216290_1986"/>